<dbReference type="RefSeq" id="WP_007279046.1">
    <property type="nucleotide sequence ID" value="NZ_ABCK01000011.1"/>
</dbReference>
<evidence type="ECO:0000259" key="2">
    <source>
        <dbReference type="Pfam" id="PF13472"/>
    </source>
</evidence>
<evidence type="ECO:0000313" key="3">
    <source>
        <dbReference type="EMBL" id="EDM27138.1"/>
    </source>
</evidence>
<feature type="chain" id="PRO_5002694544" evidence="1">
    <location>
        <begin position="18"/>
        <end position="357"/>
    </location>
</feature>
<dbReference type="STRING" id="313628.LNTAR_15752"/>
<dbReference type="GO" id="GO:0004622">
    <property type="term" value="F:phosphatidylcholine lysophospholipase activity"/>
    <property type="evidence" value="ECO:0007669"/>
    <property type="project" value="TreeGrafter"/>
</dbReference>
<dbReference type="InterPro" id="IPR051532">
    <property type="entry name" value="Ester_Hydrolysis_Enzymes"/>
</dbReference>
<dbReference type="eggNOG" id="COG2755">
    <property type="taxonomic scope" value="Bacteria"/>
</dbReference>
<reference evidence="3 4" key="1">
    <citation type="journal article" date="2010" name="J. Bacteriol.">
        <title>Genome sequence of Lentisphaera araneosa HTCC2155T, the type species of the order Lentisphaerales in the phylum Lentisphaerae.</title>
        <authorList>
            <person name="Thrash J.C."/>
            <person name="Cho J.C."/>
            <person name="Vergin K.L."/>
            <person name="Morris R.M."/>
            <person name="Giovannoni S.J."/>
        </authorList>
    </citation>
    <scope>NUCLEOTIDE SEQUENCE [LARGE SCALE GENOMIC DNA]</scope>
    <source>
        <strain evidence="3 4">HTCC2155</strain>
    </source>
</reference>
<accession>A6DME8</accession>
<gene>
    <name evidence="3" type="ORF">LNTAR_15752</name>
</gene>
<dbReference type="Pfam" id="PF13472">
    <property type="entry name" value="Lipase_GDSL_2"/>
    <property type="match status" value="1"/>
</dbReference>
<feature type="domain" description="SGNH hydrolase-type esterase" evidence="2">
    <location>
        <begin position="172"/>
        <end position="335"/>
    </location>
</feature>
<dbReference type="Gene3D" id="3.40.50.1110">
    <property type="entry name" value="SGNH hydrolase"/>
    <property type="match status" value="1"/>
</dbReference>
<proteinExistence type="predicted"/>
<dbReference type="PANTHER" id="PTHR30383:SF5">
    <property type="entry name" value="SGNH HYDROLASE-TYPE ESTERASE DOMAIN-CONTAINING PROTEIN"/>
    <property type="match status" value="1"/>
</dbReference>
<evidence type="ECO:0000256" key="1">
    <source>
        <dbReference type="SAM" id="SignalP"/>
    </source>
</evidence>
<evidence type="ECO:0000313" key="4">
    <source>
        <dbReference type="Proteomes" id="UP000004947"/>
    </source>
</evidence>
<dbReference type="SUPFAM" id="SSF52266">
    <property type="entry name" value="SGNH hydrolase"/>
    <property type="match status" value="1"/>
</dbReference>
<organism evidence="3 4">
    <name type="scientific">Lentisphaera araneosa HTCC2155</name>
    <dbReference type="NCBI Taxonomy" id="313628"/>
    <lineage>
        <taxon>Bacteria</taxon>
        <taxon>Pseudomonadati</taxon>
        <taxon>Lentisphaerota</taxon>
        <taxon>Lentisphaeria</taxon>
        <taxon>Lentisphaerales</taxon>
        <taxon>Lentisphaeraceae</taxon>
        <taxon>Lentisphaera</taxon>
    </lineage>
</organism>
<dbReference type="InterPro" id="IPR036514">
    <property type="entry name" value="SGNH_hydro_sf"/>
</dbReference>
<protein>
    <submittedName>
        <fullName evidence="3">Lipase/acylhydrolase domain protein</fullName>
    </submittedName>
</protein>
<dbReference type="AlphaFoldDB" id="A6DME8"/>
<dbReference type="Proteomes" id="UP000004947">
    <property type="component" value="Unassembled WGS sequence"/>
</dbReference>
<sequence>MKFFLSLAFILCPLLWAEKTIPASKMTYTIRGAQYSQLTQQGMEFRRFPLEFQKLKSTQLGFNMKKAETSSGVSISFTSNSSKITLNFVVPKEAENRGSDFALYIGRKLVQEFSFKKTQPIVISFDNPSPGSETTYELVLPSFSNPILQNFIIDDKSSLKADKSKQKKKYLAIGDSISHGVGQDSKSYKTYPFLLSKRLDLQIYNLAVGGGKISPALSKRLKDFNNVKLMTILIGYNDLKFQGKTVKQYIEAYDQFLNEARSAHPHTKIICISLLYTKTKESSKTKITPDEYRVALEQLVAQKRQEGDKNLHFIAGESITSVKNLRPDSPDPVHLGIYGASNFARELEKQIAPLLVK</sequence>
<dbReference type="InterPro" id="IPR013830">
    <property type="entry name" value="SGNH_hydro"/>
</dbReference>
<dbReference type="EMBL" id="ABCK01000011">
    <property type="protein sequence ID" value="EDM27138.1"/>
    <property type="molecule type" value="Genomic_DNA"/>
</dbReference>
<dbReference type="CDD" id="cd00229">
    <property type="entry name" value="SGNH_hydrolase"/>
    <property type="match status" value="1"/>
</dbReference>
<keyword evidence="3" id="KW-0378">Hydrolase</keyword>
<keyword evidence="4" id="KW-1185">Reference proteome</keyword>
<comment type="caution">
    <text evidence="3">The sequence shown here is derived from an EMBL/GenBank/DDBJ whole genome shotgun (WGS) entry which is preliminary data.</text>
</comment>
<feature type="signal peptide" evidence="1">
    <location>
        <begin position="1"/>
        <end position="17"/>
    </location>
</feature>
<dbReference type="Gene3D" id="2.60.120.260">
    <property type="entry name" value="Galactose-binding domain-like"/>
    <property type="match status" value="1"/>
</dbReference>
<keyword evidence="1" id="KW-0732">Signal</keyword>
<dbReference type="PANTHER" id="PTHR30383">
    <property type="entry name" value="THIOESTERASE 1/PROTEASE 1/LYSOPHOSPHOLIPASE L1"/>
    <property type="match status" value="1"/>
</dbReference>
<dbReference type="OrthoDB" id="9812065at2"/>
<name>A6DME8_9BACT</name>